<comment type="caution">
    <text evidence="2">The sequence shown here is derived from an EMBL/GenBank/DDBJ whole genome shotgun (WGS) entry which is preliminary data.</text>
</comment>
<dbReference type="RefSeq" id="WP_307328832.1">
    <property type="nucleotide sequence ID" value="NZ_JAUSUG010000017.1"/>
</dbReference>
<sequence length="75" mass="8705">MDVKLFIKSNINGRIVEKRLFEVIEDMGLQANIEIHHEDPPYMDGVFYTPTLIVDNRIVSSGKVLSKDEMTQFFM</sequence>
<evidence type="ECO:0000313" key="3">
    <source>
        <dbReference type="Proteomes" id="UP001230005"/>
    </source>
</evidence>
<organism evidence="2 3">
    <name type="scientific">Evansella vedderi</name>
    <dbReference type="NCBI Taxonomy" id="38282"/>
    <lineage>
        <taxon>Bacteria</taxon>
        <taxon>Bacillati</taxon>
        <taxon>Bacillota</taxon>
        <taxon>Bacilli</taxon>
        <taxon>Bacillales</taxon>
        <taxon>Bacillaceae</taxon>
        <taxon>Evansella</taxon>
    </lineage>
</organism>
<keyword evidence="3" id="KW-1185">Reference proteome</keyword>
<dbReference type="Pfam" id="PF13192">
    <property type="entry name" value="Thioredoxin_3"/>
    <property type="match status" value="1"/>
</dbReference>
<evidence type="ECO:0000313" key="2">
    <source>
        <dbReference type="EMBL" id="MDQ0256546.1"/>
    </source>
</evidence>
<dbReference type="Proteomes" id="UP001230005">
    <property type="component" value="Unassembled WGS sequence"/>
</dbReference>
<dbReference type="InterPro" id="IPR012336">
    <property type="entry name" value="Thioredoxin-like_fold"/>
</dbReference>
<feature type="domain" description="Thioredoxin-like fold" evidence="1">
    <location>
        <begin position="2"/>
        <end position="73"/>
    </location>
</feature>
<gene>
    <name evidence="2" type="ORF">J2S74_003966</name>
</gene>
<dbReference type="Gene3D" id="3.40.30.10">
    <property type="entry name" value="Glutaredoxin"/>
    <property type="match status" value="1"/>
</dbReference>
<evidence type="ECO:0000259" key="1">
    <source>
        <dbReference type="Pfam" id="PF13192"/>
    </source>
</evidence>
<protein>
    <recommendedName>
        <fullName evidence="1">Thioredoxin-like fold domain-containing protein</fullName>
    </recommendedName>
</protein>
<dbReference type="EMBL" id="JAUSUG010000017">
    <property type="protein sequence ID" value="MDQ0256546.1"/>
    <property type="molecule type" value="Genomic_DNA"/>
</dbReference>
<name>A0ABT9ZZ76_9BACI</name>
<reference evidence="2 3" key="1">
    <citation type="submission" date="2023-07" db="EMBL/GenBank/DDBJ databases">
        <title>Genomic Encyclopedia of Type Strains, Phase IV (KMG-IV): sequencing the most valuable type-strain genomes for metagenomic binning, comparative biology and taxonomic classification.</title>
        <authorList>
            <person name="Goeker M."/>
        </authorList>
    </citation>
    <scope>NUCLEOTIDE SEQUENCE [LARGE SCALE GENOMIC DNA]</scope>
    <source>
        <strain evidence="2 3">DSM 9768</strain>
    </source>
</reference>
<accession>A0ABT9ZZ76</accession>
<proteinExistence type="predicted"/>